<dbReference type="EMBL" id="QXFY01000027">
    <property type="protein sequence ID" value="KAE9361329.1"/>
    <property type="molecule type" value="Genomic_DNA"/>
</dbReference>
<dbReference type="Proteomes" id="UP000486351">
    <property type="component" value="Unassembled WGS sequence"/>
</dbReference>
<dbReference type="Proteomes" id="UP000441208">
    <property type="component" value="Unassembled WGS sequence"/>
</dbReference>
<organism evidence="2 17">
    <name type="scientific">Phytophthora fragariae</name>
    <dbReference type="NCBI Taxonomy" id="53985"/>
    <lineage>
        <taxon>Eukaryota</taxon>
        <taxon>Sar</taxon>
        <taxon>Stramenopiles</taxon>
        <taxon>Oomycota</taxon>
        <taxon>Peronosporomycetes</taxon>
        <taxon>Peronosporales</taxon>
        <taxon>Peronosporaceae</taxon>
        <taxon>Phytophthora</taxon>
    </lineage>
</organism>
<sequence>MEGKSEILRFFYEAAVGLDYIHSQTKACDAVSPVCFANLG</sequence>
<dbReference type="Proteomes" id="UP000476176">
    <property type="component" value="Unassembled WGS sequence"/>
</dbReference>
<dbReference type="EMBL" id="QXGF01000007">
    <property type="protein sequence ID" value="KAE8950092.1"/>
    <property type="molecule type" value="Genomic_DNA"/>
</dbReference>
<dbReference type="Proteomes" id="UP000460718">
    <property type="component" value="Unassembled WGS sequence"/>
</dbReference>
<evidence type="ECO:0000313" key="2">
    <source>
        <dbReference type="EMBL" id="KAE9020237.1"/>
    </source>
</evidence>
<evidence type="ECO:0000313" key="19">
    <source>
        <dbReference type="Proteomes" id="UP000486351"/>
    </source>
</evidence>
<name>A0A6A3LQ85_9STRA</name>
<accession>A0A6A3LQ85</accession>
<dbReference type="Proteomes" id="UP000440367">
    <property type="component" value="Unassembled WGS sequence"/>
</dbReference>
<evidence type="ECO:0000313" key="10">
    <source>
        <dbReference type="EMBL" id="KAE9361329.1"/>
    </source>
</evidence>
<evidence type="ECO:0000313" key="11">
    <source>
        <dbReference type="Proteomes" id="UP000429523"/>
    </source>
</evidence>
<evidence type="ECO:0000313" key="1">
    <source>
        <dbReference type="EMBL" id="KAE8950092.1"/>
    </source>
</evidence>
<dbReference type="Proteomes" id="UP000440732">
    <property type="component" value="Unassembled WGS sequence"/>
</dbReference>
<dbReference type="EMBL" id="QXGA01000005">
    <property type="protein sequence ID" value="KAE9155803.1"/>
    <property type="molecule type" value="Genomic_DNA"/>
</dbReference>
<dbReference type="EMBL" id="QXGD01000005">
    <property type="protein sequence ID" value="KAE9258236.1"/>
    <property type="molecule type" value="Genomic_DNA"/>
</dbReference>
<dbReference type="Proteomes" id="UP000488956">
    <property type="component" value="Unassembled WGS sequence"/>
</dbReference>
<dbReference type="EMBL" id="QXFX01000007">
    <property type="protein sequence ID" value="KAE9139999.1"/>
    <property type="molecule type" value="Genomic_DNA"/>
</dbReference>
<evidence type="ECO:0000313" key="17">
    <source>
        <dbReference type="Proteomes" id="UP000460718"/>
    </source>
</evidence>
<dbReference type="EMBL" id="QXGB01000007">
    <property type="protein sequence ID" value="KAE9238085.1"/>
    <property type="molecule type" value="Genomic_DNA"/>
</dbReference>
<keyword evidence="12" id="KW-1185">Reference proteome</keyword>
<dbReference type="EMBL" id="QXGE01000335">
    <property type="protein sequence ID" value="KAE9315580.1"/>
    <property type="molecule type" value="Genomic_DNA"/>
</dbReference>
<dbReference type="EMBL" id="QXFW01000216">
    <property type="protein sequence ID" value="KAE9020237.1"/>
    <property type="molecule type" value="Genomic_DNA"/>
</dbReference>
<evidence type="ECO:0000313" key="7">
    <source>
        <dbReference type="EMBL" id="KAE9252219.1"/>
    </source>
</evidence>
<evidence type="ECO:0000313" key="3">
    <source>
        <dbReference type="EMBL" id="KAE9139446.1"/>
    </source>
</evidence>
<evidence type="ECO:0000313" key="8">
    <source>
        <dbReference type="EMBL" id="KAE9258236.1"/>
    </source>
</evidence>
<dbReference type="Proteomes" id="UP000429523">
    <property type="component" value="Unassembled WGS sequence"/>
</dbReference>
<comment type="caution">
    <text evidence="2">The sequence shown here is derived from an EMBL/GenBank/DDBJ whole genome shotgun (WGS) entry which is preliminary data.</text>
</comment>
<evidence type="ECO:0000313" key="6">
    <source>
        <dbReference type="EMBL" id="KAE9238085.1"/>
    </source>
</evidence>
<dbReference type="EMBL" id="QXFZ01000023">
    <property type="protein sequence ID" value="KAE9139446.1"/>
    <property type="molecule type" value="Genomic_DNA"/>
</dbReference>
<evidence type="ECO:0000313" key="12">
    <source>
        <dbReference type="Proteomes" id="UP000433483"/>
    </source>
</evidence>
<gene>
    <name evidence="9" type="ORF">PF001_g7723</name>
    <name evidence="8" type="ORF">PF002_g280</name>
    <name evidence="7" type="ORF">PF004_g2073</name>
    <name evidence="6" type="ORF">PF005_g378</name>
    <name evidence="5" type="ORF">PF006_g255</name>
    <name evidence="3" type="ORF">PF007_g1019</name>
    <name evidence="10" type="ORF">PF008_g1142</name>
    <name evidence="1" type="ORF">PF009_g379</name>
    <name evidence="4" type="ORF">PF010_g370</name>
    <name evidence="2" type="ORF">PF011_g5506</name>
</gene>
<evidence type="ECO:0000313" key="13">
    <source>
        <dbReference type="Proteomes" id="UP000437068"/>
    </source>
</evidence>
<evidence type="ECO:0000313" key="4">
    <source>
        <dbReference type="EMBL" id="KAE9139999.1"/>
    </source>
</evidence>
<evidence type="ECO:0000313" key="5">
    <source>
        <dbReference type="EMBL" id="KAE9155803.1"/>
    </source>
</evidence>
<evidence type="ECO:0000313" key="18">
    <source>
        <dbReference type="Proteomes" id="UP000476176"/>
    </source>
</evidence>
<evidence type="ECO:0000313" key="20">
    <source>
        <dbReference type="Proteomes" id="UP000488956"/>
    </source>
</evidence>
<dbReference type="EMBL" id="QXGC01000056">
    <property type="protein sequence ID" value="KAE9252219.1"/>
    <property type="molecule type" value="Genomic_DNA"/>
</dbReference>
<protein>
    <submittedName>
        <fullName evidence="2">Uncharacterized protein</fullName>
    </submittedName>
</protein>
<dbReference type="Proteomes" id="UP000437068">
    <property type="component" value="Unassembled WGS sequence"/>
</dbReference>
<evidence type="ECO:0000313" key="16">
    <source>
        <dbReference type="Proteomes" id="UP000441208"/>
    </source>
</evidence>
<evidence type="ECO:0000313" key="9">
    <source>
        <dbReference type="EMBL" id="KAE9315580.1"/>
    </source>
</evidence>
<evidence type="ECO:0000313" key="15">
    <source>
        <dbReference type="Proteomes" id="UP000440732"/>
    </source>
</evidence>
<reference evidence="17 18" key="1">
    <citation type="submission" date="2018-09" db="EMBL/GenBank/DDBJ databases">
        <title>Genomic investigation of the strawberry pathogen Phytophthora fragariae indicates pathogenicity is determined by transcriptional variation in three key races.</title>
        <authorList>
            <person name="Adams T.M."/>
            <person name="Armitage A.D."/>
            <person name="Sobczyk M.K."/>
            <person name="Bates H.J."/>
            <person name="Dunwell J.M."/>
            <person name="Nellist C.F."/>
            <person name="Harrison R.J."/>
        </authorList>
    </citation>
    <scope>NUCLEOTIDE SEQUENCE [LARGE SCALE GENOMIC DNA]</scope>
    <source>
        <strain evidence="9 13">A4</strain>
        <strain evidence="8 14">BC-1</strain>
        <strain evidence="7 18">BC-23</strain>
        <strain evidence="6 12">NOV-27</strain>
        <strain evidence="5 15">NOV-5</strain>
        <strain evidence="3 16">NOV-71</strain>
        <strain evidence="10 19">NOV-77</strain>
        <strain evidence="1 11">NOV-9</strain>
        <strain evidence="4 20">ONT-3</strain>
        <strain evidence="2 17">SCRP245</strain>
    </source>
</reference>
<dbReference type="AlphaFoldDB" id="A0A6A3LQ85"/>
<evidence type="ECO:0000313" key="14">
    <source>
        <dbReference type="Proteomes" id="UP000440367"/>
    </source>
</evidence>
<dbReference type="Proteomes" id="UP000433483">
    <property type="component" value="Unassembled WGS sequence"/>
</dbReference>
<proteinExistence type="predicted"/>